<dbReference type="EMBL" id="JAKWBI020000567">
    <property type="protein sequence ID" value="KAJ2893775.1"/>
    <property type="molecule type" value="Genomic_DNA"/>
</dbReference>
<feature type="region of interest" description="Disordered" evidence="1">
    <location>
        <begin position="1"/>
        <end position="105"/>
    </location>
</feature>
<keyword evidence="3" id="KW-1185">Reference proteome</keyword>
<evidence type="ECO:0000256" key="1">
    <source>
        <dbReference type="SAM" id="MobiDB-lite"/>
    </source>
</evidence>
<reference evidence="2" key="1">
    <citation type="submission" date="2022-07" db="EMBL/GenBank/DDBJ databases">
        <title>Draft genome sequence of Zalerion maritima ATCC 34329, a (micro)plastics degrading marine fungus.</title>
        <authorList>
            <person name="Paco A."/>
            <person name="Goncalves M.F.M."/>
            <person name="Rocha-Santos T.A.P."/>
            <person name="Alves A."/>
        </authorList>
    </citation>
    <scope>NUCLEOTIDE SEQUENCE</scope>
    <source>
        <strain evidence="2">ATCC 34329</strain>
    </source>
</reference>
<name>A0AAD5RGX1_9PEZI</name>
<feature type="region of interest" description="Disordered" evidence="1">
    <location>
        <begin position="323"/>
        <end position="404"/>
    </location>
</feature>
<proteinExistence type="predicted"/>
<protein>
    <submittedName>
        <fullName evidence="2">Only proline and serine are matching in the corresponding protein</fullName>
    </submittedName>
</protein>
<evidence type="ECO:0000313" key="2">
    <source>
        <dbReference type="EMBL" id="KAJ2893775.1"/>
    </source>
</evidence>
<comment type="caution">
    <text evidence="2">The sequence shown here is derived from an EMBL/GenBank/DDBJ whole genome shotgun (WGS) entry which is preliminary data.</text>
</comment>
<sequence>MSPKLRPLRLPQLVEERRKRESQATAISTSSAAAAASSSSPSPSPSPTPSTATTAARAKGTTTPTSNHPSIEFDGPLNYATSSSAHSDIPSPVTPTFSQGHSRYASSASSFEMPVPYVAEHCSSPTIASQRPAKRILPDVKEDPLEQDEEEVTVMDEKLGLYDCLCDDPYCIHRDEAEIVASPLSAHSEDFVDYDFGIGSDFDGSASPRSLSKRSRKEVTDSPLSGIARFGSRLPSLARFKSTKRANLPLSPVSDLSLDSLSCDPSRSRSSSVSASGRYHLDRSNEPPMPPTPALSFFDSSDSIGIPQPIDIEKANARLSIEKDRSMATTPLLPPVMTATDSSSPKPPPPVSPHLSFQPPQHAQQQQQAAPPTSVSQQPTPKAENLASPLLPSPPLSSKPSVSEFRPLHASSEIPSIIQDEWSDRLGHANFTIMPRPYRPEQKDMEALRQLRADWDAARMAYGRHIARIGEHYGHTSKTYSLTEAKWRETQHEWQSIHDALVDQIADSTQMEDSNALERVPITVPKLHSMGNKFPNRGDEDIVGPMMRAVTMLPATGGEDRKGARFWRNLAEKVGLKR</sequence>
<feature type="region of interest" description="Disordered" evidence="1">
    <location>
        <begin position="258"/>
        <end position="302"/>
    </location>
</feature>
<evidence type="ECO:0000313" key="3">
    <source>
        <dbReference type="Proteomes" id="UP001201980"/>
    </source>
</evidence>
<feature type="compositionally biased region" description="Low complexity" evidence="1">
    <location>
        <begin position="258"/>
        <end position="274"/>
    </location>
</feature>
<feature type="compositionally biased region" description="Low complexity" evidence="1">
    <location>
        <begin position="49"/>
        <end position="65"/>
    </location>
</feature>
<feature type="compositionally biased region" description="Polar residues" evidence="1">
    <location>
        <begin position="94"/>
        <end position="105"/>
    </location>
</feature>
<feature type="compositionally biased region" description="Low complexity" evidence="1">
    <location>
        <begin position="353"/>
        <end position="379"/>
    </location>
</feature>
<gene>
    <name evidence="2" type="ORF">MKZ38_008242</name>
</gene>
<dbReference type="AlphaFoldDB" id="A0AAD5RGX1"/>
<dbReference type="Proteomes" id="UP001201980">
    <property type="component" value="Unassembled WGS sequence"/>
</dbReference>
<feature type="compositionally biased region" description="Low complexity" evidence="1">
    <location>
        <begin position="24"/>
        <end position="41"/>
    </location>
</feature>
<accession>A0AAD5RGX1</accession>
<organism evidence="2 3">
    <name type="scientific">Zalerion maritima</name>
    <dbReference type="NCBI Taxonomy" id="339359"/>
    <lineage>
        <taxon>Eukaryota</taxon>
        <taxon>Fungi</taxon>
        <taxon>Dikarya</taxon>
        <taxon>Ascomycota</taxon>
        <taxon>Pezizomycotina</taxon>
        <taxon>Sordariomycetes</taxon>
        <taxon>Lulworthiomycetidae</taxon>
        <taxon>Lulworthiales</taxon>
        <taxon>Lulworthiaceae</taxon>
        <taxon>Zalerion</taxon>
    </lineage>
</organism>